<proteinExistence type="predicted"/>
<evidence type="ECO:0000313" key="2">
    <source>
        <dbReference type="Proteomes" id="UP000037460"/>
    </source>
</evidence>
<dbReference type="AlphaFoldDB" id="A0A0M0JXJ7"/>
<keyword evidence="2" id="KW-1185">Reference proteome</keyword>
<organism evidence="1 2">
    <name type="scientific">Chrysochromulina tobinii</name>
    <dbReference type="NCBI Taxonomy" id="1460289"/>
    <lineage>
        <taxon>Eukaryota</taxon>
        <taxon>Haptista</taxon>
        <taxon>Haptophyta</taxon>
        <taxon>Prymnesiophyceae</taxon>
        <taxon>Prymnesiales</taxon>
        <taxon>Chrysochromulinaceae</taxon>
        <taxon>Chrysochromulina</taxon>
    </lineage>
</organism>
<evidence type="ECO:0000313" key="1">
    <source>
        <dbReference type="EMBL" id="KOO31289.1"/>
    </source>
</evidence>
<comment type="caution">
    <text evidence="1">The sequence shown here is derived from an EMBL/GenBank/DDBJ whole genome shotgun (WGS) entry which is preliminary data.</text>
</comment>
<reference evidence="2" key="1">
    <citation type="journal article" date="2015" name="PLoS Genet.">
        <title>Genome Sequence and Transcriptome Analyses of Chrysochromulina tobin: Metabolic Tools for Enhanced Algal Fitness in the Prominent Order Prymnesiales (Haptophyceae).</title>
        <authorList>
            <person name="Hovde B.T."/>
            <person name="Deodato C.R."/>
            <person name="Hunsperger H.M."/>
            <person name="Ryken S.A."/>
            <person name="Yost W."/>
            <person name="Jha R.K."/>
            <person name="Patterson J."/>
            <person name="Monnat R.J. Jr."/>
            <person name="Barlow S.B."/>
            <person name="Starkenburg S.R."/>
            <person name="Cattolico R.A."/>
        </authorList>
    </citation>
    <scope>NUCLEOTIDE SEQUENCE</scope>
    <source>
        <strain evidence="2">CCMP291</strain>
    </source>
</reference>
<accession>A0A0M0JXJ7</accession>
<sequence length="262" mass="29342">MIHTATKETVGVISADLLLKRRKGLYRVCDDRSAALINVARSIINDDGSLRAIMKQAIGDENRARAAAVGGLLHLDEVHILQRYRGRDLGLELIFALLRYLGDRWSLMVTTVAPWDHQDQQRERRKERSDAERTRLYRYFARVGLIQLNTEYWYVERDQLPLAPLPTDAVASLDVLLPVNEPLPKELSEVDKKLSSAAERASINGNYGEVAAHEIKELLKAGANVEKACALHHAVAASLYPENWTTLGIEALFKYANTGTSI</sequence>
<dbReference type="EMBL" id="JWZX01002049">
    <property type="protein sequence ID" value="KOO31289.1"/>
    <property type="molecule type" value="Genomic_DNA"/>
</dbReference>
<protein>
    <recommendedName>
        <fullName evidence="3">N-acetyltransferase domain-containing protein</fullName>
    </recommendedName>
</protein>
<dbReference type="OrthoDB" id="5402602at2759"/>
<evidence type="ECO:0008006" key="3">
    <source>
        <dbReference type="Google" id="ProtNLM"/>
    </source>
</evidence>
<name>A0A0M0JXJ7_9EUKA</name>
<dbReference type="Proteomes" id="UP000037460">
    <property type="component" value="Unassembled WGS sequence"/>
</dbReference>
<gene>
    <name evidence="1" type="ORF">Ctob_010790</name>
</gene>